<dbReference type="GO" id="GO:0035861">
    <property type="term" value="C:site of double-strand break"/>
    <property type="evidence" value="ECO:0007669"/>
    <property type="project" value="TreeGrafter"/>
</dbReference>
<dbReference type="InterPro" id="IPR007281">
    <property type="entry name" value="Mre11_DNA-bd"/>
</dbReference>
<dbReference type="PANTHER" id="PTHR10139:SF1">
    <property type="entry name" value="DOUBLE-STRAND BREAK REPAIR PROTEIN MRE11"/>
    <property type="match status" value="1"/>
</dbReference>
<dbReference type="GO" id="GO:0097552">
    <property type="term" value="P:mitochondrial double-strand break repair via homologous recombination"/>
    <property type="evidence" value="ECO:0007669"/>
    <property type="project" value="TreeGrafter"/>
</dbReference>
<dbReference type="SUPFAM" id="SSF56104">
    <property type="entry name" value="SAICAR synthase-like"/>
    <property type="match status" value="1"/>
</dbReference>
<dbReference type="OrthoDB" id="5958943at2759"/>
<protein>
    <submittedName>
        <fullName evidence="6">MRE11</fullName>
    </submittedName>
</protein>
<evidence type="ECO:0000256" key="1">
    <source>
        <dbReference type="ARBA" id="ARBA00007374"/>
    </source>
</evidence>
<sequence length="816" mass="94284">MREEDTLRILLATDNHLGFREKDPIRRDDSFITFEEILEIAKSEEVDFVLLGGDLFHDNKPSRWAEKKMFRYSPFCINFEDPDLNVGLPIFTVHGNHDDPSGLGGYSVLDTLHSSGLVNYFGKYDDLTEISMSPILLRKGDTNLALYGLSSLKDERLHKMFLRNQIRMMRPRNGEWFNMFVIHQNRAKHGPTNYIPEKFIDGCVDLVLWGHEHECRIEPETIINGDKEIFVTHPEALLLRLYAMPIPLKTVRPMIFKTISIDESKLKLDKRHYGEKDIRMKVEEYLQAYVEEMLIDADSLRTGHPKQPELPLLRLRVEYSDDAHQLTPGRFGNIYHNKVANPSDILLFRKKIERNMMGEKLLTSDFDTNIILREGTSMKDFISQYFNDMASDEKKKLKLLGVRAYDSIYECIENESLNEDNVDVLLEELAVSRSTKKSDEDSEALKMLEESLQKQHNQLNVSAMSDDEMEENNVLQPVPVFHRLKDRPGVEVAEEEEVHLEVGALPKVLEEKLIIVLLKMHFVVNQYERPPSQSMKRNGFLPVDPFLMEGKSMLVKNLHTQVGGHIGFLKLSEYVLKPVQAAMKGVREKKFYENVELPLAQFIPEYYGIVELKLHENEDTKEYIVLEDIAKGFVCPTIADIKIGKRTYGPDASPDKIDAENSKYSGTKVPFGLSFVSMFVYPISLDDKVPQIYDRNFGKKLKTEEIYQIPIIFFDLKSGFRVKPLIRCVIEKIKKIKEIFETQVSYNLYSSSLLIVYDTHIVRAWIKNPDTTDISSFVRVKIIDFAHAHESNGKMDTNFLFGLNNLITLFEKMLND</sequence>
<dbReference type="InterPro" id="IPR038286">
    <property type="entry name" value="IPK_sf"/>
</dbReference>
<keyword evidence="4" id="KW-0378">Hydrolase</keyword>
<dbReference type="CDD" id="cd00840">
    <property type="entry name" value="MPP_Mre11_N"/>
    <property type="match status" value="1"/>
</dbReference>
<dbReference type="Pfam" id="PF00149">
    <property type="entry name" value="Metallophos"/>
    <property type="match status" value="1"/>
</dbReference>
<dbReference type="Pfam" id="PF03770">
    <property type="entry name" value="IPK"/>
    <property type="match status" value="1"/>
</dbReference>
<dbReference type="GO" id="GO:0006303">
    <property type="term" value="P:double-strand break repair via nonhomologous end joining"/>
    <property type="evidence" value="ECO:0007669"/>
    <property type="project" value="TreeGrafter"/>
</dbReference>
<dbReference type="GO" id="GO:0042138">
    <property type="term" value="P:meiotic DNA double-strand break formation"/>
    <property type="evidence" value="ECO:0007669"/>
    <property type="project" value="TreeGrafter"/>
</dbReference>
<proteinExistence type="inferred from homology"/>
<dbReference type="Proteomes" id="UP000675881">
    <property type="component" value="Chromosome 9"/>
</dbReference>
<dbReference type="Pfam" id="PF04152">
    <property type="entry name" value="Mre11_DNA_bind"/>
    <property type="match status" value="1"/>
</dbReference>
<evidence type="ECO:0000256" key="3">
    <source>
        <dbReference type="ARBA" id="ARBA00022777"/>
    </source>
</evidence>
<evidence type="ECO:0000256" key="2">
    <source>
        <dbReference type="ARBA" id="ARBA00022679"/>
    </source>
</evidence>
<dbReference type="Gene3D" id="3.60.21.10">
    <property type="match status" value="1"/>
</dbReference>
<evidence type="ECO:0000259" key="5">
    <source>
        <dbReference type="SMART" id="SM01347"/>
    </source>
</evidence>
<dbReference type="AlphaFoldDB" id="A0A7R8D908"/>
<keyword evidence="2" id="KW-0808">Transferase</keyword>
<dbReference type="InterPro" id="IPR004843">
    <property type="entry name" value="Calcineurin-like_PHP"/>
</dbReference>
<comment type="similarity">
    <text evidence="1">Belongs to the inositol phosphokinase (IPK) family.</text>
</comment>
<feature type="domain" description="Mre11 DNA-binding" evidence="5">
    <location>
        <begin position="242"/>
        <end position="405"/>
    </location>
</feature>
<dbReference type="InterPro" id="IPR005522">
    <property type="entry name" value="IPK"/>
</dbReference>
<dbReference type="GO" id="GO:0000014">
    <property type="term" value="F:single-stranded DNA endodeoxyribonuclease activity"/>
    <property type="evidence" value="ECO:0007669"/>
    <property type="project" value="TreeGrafter"/>
</dbReference>
<dbReference type="PANTHER" id="PTHR10139">
    <property type="entry name" value="DOUBLE-STRAND BREAK REPAIR PROTEIN MRE11"/>
    <property type="match status" value="1"/>
</dbReference>
<dbReference type="GO" id="GO:0032958">
    <property type="term" value="P:inositol phosphate biosynthetic process"/>
    <property type="evidence" value="ECO:0007669"/>
    <property type="project" value="InterPro"/>
</dbReference>
<dbReference type="SMART" id="SM01347">
    <property type="entry name" value="Mre11_DNA_bind"/>
    <property type="match status" value="1"/>
</dbReference>
<dbReference type="GO" id="GO:0007095">
    <property type="term" value="P:mitotic G2 DNA damage checkpoint signaling"/>
    <property type="evidence" value="ECO:0007669"/>
    <property type="project" value="TreeGrafter"/>
</dbReference>
<reference evidence="6" key="1">
    <citation type="submission" date="2021-02" db="EMBL/GenBank/DDBJ databases">
        <authorList>
            <person name="Bekaert M."/>
        </authorList>
    </citation>
    <scope>NUCLEOTIDE SEQUENCE</scope>
    <source>
        <strain evidence="6">IoA-00</strain>
    </source>
</reference>
<dbReference type="GO" id="GO:0016301">
    <property type="term" value="F:kinase activity"/>
    <property type="evidence" value="ECO:0007669"/>
    <property type="project" value="UniProtKB-KW"/>
</dbReference>
<evidence type="ECO:0000313" key="7">
    <source>
        <dbReference type="Proteomes" id="UP000675881"/>
    </source>
</evidence>
<name>A0A7R8D908_LEPSM</name>
<keyword evidence="7" id="KW-1185">Reference proteome</keyword>
<dbReference type="Gene3D" id="3.30.110.110">
    <property type="entry name" value="Mre11, capping domain"/>
    <property type="match status" value="1"/>
</dbReference>
<dbReference type="EMBL" id="HG994588">
    <property type="protein sequence ID" value="CAF3040763.1"/>
    <property type="molecule type" value="Genomic_DNA"/>
</dbReference>
<dbReference type="InterPro" id="IPR041796">
    <property type="entry name" value="Mre11_N"/>
</dbReference>
<evidence type="ECO:0000256" key="4">
    <source>
        <dbReference type="ARBA" id="ARBA00022801"/>
    </source>
</evidence>
<evidence type="ECO:0000313" key="6">
    <source>
        <dbReference type="EMBL" id="CAF3040763.1"/>
    </source>
</evidence>
<gene>
    <name evidence="6" type="ORF">LSAA_14536</name>
</gene>
<dbReference type="GO" id="GO:0000723">
    <property type="term" value="P:telomere maintenance"/>
    <property type="evidence" value="ECO:0007669"/>
    <property type="project" value="TreeGrafter"/>
</dbReference>
<dbReference type="GO" id="GO:0000724">
    <property type="term" value="P:double-strand break repair via homologous recombination"/>
    <property type="evidence" value="ECO:0007669"/>
    <property type="project" value="TreeGrafter"/>
</dbReference>
<dbReference type="Gene3D" id="3.30.470.160">
    <property type="entry name" value="Inositol polyphosphate kinase"/>
    <property type="match status" value="1"/>
</dbReference>
<keyword evidence="3" id="KW-0418">Kinase</keyword>
<dbReference type="SUPFAM" id="SSF56300">
    <property type="entry name" value="Metallo-dependent phosphatases"/>
    <property type="match status" value="1"/>
</dbReference>
<organism evidence="6 7">
    <name type="scientific">Lepeophtheirus salmonis</name>
    <name type="common">Salmon louse</name>
    <name type="synonym">Caligus salmonis</name>
    <dbReference type="NCBI Taxonomy" id="72036"/>
    <lineage>
        <taxon>Eukaryota</taxon>
        <taxon>Metazoa</taxon>
        <taxon>Ecdysozoa</taxon>
        <taxon>Arthropoda</taxon>
        <taxon>Crustacea</taxon>
        <taxon>Multicrustacea</taxon>
        <taxon>Hexanauplia</taxon>
        <taxon>Copepoda</taxon>
        <taxon>Siphonostomatoida</taxon>
        <taxon>Caligidae</taxon>
        <taxon>Lepeophtheirus</taxon>
    </lineage>
</organism>
<accession>A0A7R8D908</accession>
<dbReference type="GO" id="GO:0030870">
    <property type="term" value="C:Mre11 complex"/>
    <property type="evidence" value="ECO:0007669"/>
    <property type="project" value="TreeGrafter"/>
</dbReference>
<dbReference type="GO" id="GO:0030145">
    <property type="term" value="F:manganese ion binding"/>
    <property type="evidence" value="ECO:0007669"/>
    <property type="project" value="InterPro"/>
</dbReference>
<dbReference type="InterPro" id="IPR038487">
    <property type="entry name" value="Mre11_capping_dom"/>
</dbReference>
<dbReference type="InterPro" id="IPR029052">
    <property type="entry name" value="Metallo-depent_PP-like"/>
</dbReference>